<feature type="signal peptide" evidence="2">
    <location>
        <begin position="1"/>
        <end position="21"/>
    </location>
</feature>
<gene>
    <name evidence="3" type="ORF">KHY35_24155</name>
</gene>
<feature type="compositionally biased region" description="Low complexity" evidence="1">
    <location>
        <begin position="21"/>
        <end position="43"/>
    </location>
</feature>
<feature type="region of interest" description="Disordered" evidence="1">
    <location>
        <begin position="21"/>
        <end position="59"/>
    </location>
</feature>
<dbReference type="EMBL" id="JAGZEE010000097">
    <property type="protein sequence ID" value="MBS5413755.1"/>
    <property type="molecule type" value="Genomic_DNA"/>
</dbReference>
<organism evidence="3 4">
    <name type="scientific">Bacteroides thetaiotaomicron</name>
    <dbReference type="NCBI Taxonomy" id="818"/>
    <lineage>
        <taxon>Bacteria</taxon>
        <taxon>Pseudomonadati</taxon>
        <taxon>Bacteroidota</taxon>
        <taxon>Bacteroidia</taxon>
        <taxon>Bacteroidales</taxon>
        <taxon>Bacteroidaceae</taxon>
        <taxon>Bacteroides</taxon>
    </lineage>
</organism>
<dbReference type="PROSITE" id="PS51257">
    <property type="entry name" value="PROKAR_LIPOPROTEIN"/>
    <property type="match status" value="1"/>
</dbReference>
<dbReference type="Proteomes" id="UP000782901">
    <property type="component" value="Unassembled WGS sequence"/>
</dbReference>
<reference evidence="3" key="1">
    <citation type="submission" date="2021-02" db="EMBL/GenBank/DDBJ databases">
        <title>Infant gut strain persistence is associated with maternal origin, phylogeny, and functional potential including surface adhesion and iron acquisition.</title>
        <authorList>
            <person name="Lou Y.C."/>
        </authorList>
    </citation>
    <scope>NUCLEOTIDE SEQUENCE</scope>
    <source>
        <strain evidence="3">L3_082_243G1_dasL3_082_243G1_maxbin2.maxbin.015s ta_sub</strain>
    </source>
</reference>
<evidence type="ECO:0000313" key="3">
    <source>
        <dbReference type="EMBL" id="MBS5413755.1"/>
    </source>
</evidence>
<sequence length="294" mass="34344">MKTIKLILSFWLAGFIISSCTSEDSSTSPLVSTSENTTTTRSNGYDLDEPYLTRPDLDPYSGSKDTTDLWVIDVRTDKYINGEYYHGKKGLYKQLQYTTIRNAYESDWKDAVIQIENPIYLRKKNYPFGEIFFRVRTMERKELATIKSDYQYQYVRELSPWSDPLPAINNIYNKDGVSLTKKNVIVEITFTFTASYTGYLWEQDLSNFRASIIYGDSYVSYSVQDRYLKKSGYKETQTLSIDKNYFKNNGLTISVVDRTSPAYYISFDPQLFTLYCNIDEITQPFLFNIDVRLW</sequence>
<feature type="chain" id="PRO_5038128610" description="Lipoprotein" evidence="2">
    <location>
        <begin position="22"/>
        <end position="294"/>
    </location>
</feature>
<accession>A0A943HVA6</accession>
<dbReference type="AlphaFoldDB" id="A0A943HVA6"/>
<evidence type="ECO:0008006" key="5">
    <source>
        <dbReference type="Google" id="ProtNLM"/>
    </source>
</evidence>
<name>A0A943HVA6_BACT4</name>
<comment type="caution">
    <text evidence="3">The sequence shown here is derived from an EMBL/GenBank/DDBJ whole genome shotgun (WGS) entry which is preliminary data.</text>
</comment>
<protein>
    <recommendedName>
        <fullName evidence="5">Lipoprotein</fullName>
    </recommendedName>
</protein>
<proteinExistence type="predicted"/>
<evidence type="ECO:0000256" key="1">
    <source>
        <dbReference type="SAM" id="MobiDB-lite"/>
    </source>
</evidence>
<evidence type="ECO:0000313" key="4">
    <source>
        <dbReference type="Proteomes" id="UP000782901"/>
    </source>
</evidence>
<keyword evidence="2" id="KW-0732">Signal</keyword>
<evidence type="ECO:0000256" key="2">
    <source>
        <dbReference type="SAM" id="SignalP"/>
    </source>
</evidence>